<keyword evidence="13 20" id="KW-0418">Kinase</keyword>
<evidence type="ECO:0000256" key="11">
    <source>
        <dbReference type="ARBA" id="ARBA00022679"/>
    </source>
</evidence>
<keyword evidence="10" id="KW-0169">Cobalamin biosynthesis</keyword>
<dbReference type="GO" id="GO:0043752">
    <property type="term" value="F:adenosylcobinamide kinase activity"/>
    <property type="evidence" value="ECO:0007669"/>
    <property type="project" value="UniProtKB-EC"/>
</dbReference>
<reference evidence="21" key="1">
    <citation type="submission" date="2015-11" db="EMBL/GenBank/DDBJ databases">
        <authorList>
            <person name="Varghese N."/>
        </authorList>
    </citation>
    <scope>NUCLEOTIDE SEQUENCE [LARGE SCALE GENOMIC DNA]</scope>
    <source>
        <strain evidence="21">DSM 45899</strain>
    </source>
</reference>
<evidence type="ECO:0000256" key="9">
    <source>
        <dbReference type="ARBA" id="ARBA00012523"/>
    </source>
</evidence>
<evidence type="ECO:0000256" key="15">
    <source>
        <dbReference type="ARBA" id="ARBA00023134"/>
    </source>
</evidence>
<dbReference type="GO" id="GO:0008820">
    <property type="term" value="F:cobinamide phosphate guanylyltransferase activity"/>
    <property type="evidence" value="ECO:0007669"/>
    <property type="project" value="UniProtKB-EC"/>
</dbReference>
<keyword evidence="21" id="KW-1185">Reference proteome</keyword>
<evidence type="ECO:0000256" key="10">
    <source>
        <dbReference type="ARBA" id="ARBA00022573"/>
    </source>
</evidence>
<dbReference type="UniPathway" id="UPA00148">
    <property type="reaction ID" value="UER00236"/>
</dbReference>
<keyword evidence="15" id="KW-0342">GTP-binding</keyword>
<evidence type="ECO:0000256" key="6">
    <source>
        <dbReference type="ARBA" id="ARBA00005159"/>
    </source>
</evidence>
<evidence type="ECO:0000256" key="8">
    <source>
        <dbReference type="ARBA" id="ARBA00012016"/>
    </source>
</evidence>
<comment type="catalytic activity">
    <reaction evidence="2">
        <text>adenosylcob(III)inamide phosphate + GTP + H(+) = adenosylcob(III)inamide-GDP + diphosphate</text>
        <dbReference type="Rhea" id="RHEA:22712"/>
        <dbReference type="ChEBI" id="CHEBI:15378"/>
        <dbReference type="ChEBI" id="CHEBI:33019"/>
        <dbReference type="ChEBI" id="CHEBI:37565"/>
        <dbReference type="ChEBI" id="CHEBI:58502"/>
        <dbReference type="ChEBI" id="CHEBI:60487"/>
        <dbReference type="EC" id="2.7.7.62"/>
    </reaction>
</comment>
<comment type="pathway">
    <text evidence="6">Cofactor biosynthesis; adenosylcobalamin biosynthesis; adenosylcobalamin from cob(II)yrinate a,c-diamide: step 5/7.</text>
</comment>
<sequence>MRLTLLGTGSADGWPNPWCECASCAWARTHQPRGQSAVLVDDRLLIDFGPDVPRAAARFGVSLAGLRHLLVGHAHPDHLGPEALMWRSWSTVADQPLDVLAPPAALEVCRAFIRRWESREPGADGSPLRLLTATAGEPVELGRGDEPRYLVRPVAARHGDADIGPAVLFDVTTPDGSRLLYGCDTAAPLPPQTLTALAGRAFDVVLLEENNGDRPGFGEHLDLPSFARLVAELRELGAVVESTRVLAVHLSHRNPPGDELARRLHDLGAEAPPDGTILDVPPRAPSRAPSKASLGTDPPRPSAPADQPADRAADRPADRAAPPAPPRRVLVTGGTRSGKSAHAEHRLLAEPDVLYVATGRPADGSDPDWAARIQAHRDRRPPGWRTVETLDLEPLLRAPGPALLIDSISLWVAARLDEDEPDFGASVHGLVEAWREARRRVVAVTDEAGSGPVAPTAVGRRFVDRLGEVNARLAAEADEVWLSVAGLPVRLRPAEPAS</sequence>
<dbReference type="EC" id="2.7.1.156" evidence="8"/>
<evidence type="ECO:0000313" key="21">
    <source>
        <dbReference type="Proteomes" id="UP000198802"/>
    </source>
</evidence>
<comment type="similarity">
    <text evidence="7">Belongs to the CobU/CobP family.</text>
</comment>
<proteinExistence type="inferred from homology"/>
<dbReference type="AlphaFoldDB" id="A0A0S4QWV4"/>
<comment type="catalytic activity">
    <reaction evidence="3">
        <text>adenosylcob(III)inamide + GTP = adenosylcob(III)inamide phosphate + GDP + H(+)</text>
        <dbReference type="Rhea" id="RHEA:15765"/>
        <dbReference type="ChEBI" id="CHEBI:2480"/>
        <dbReference type="ChEBI" id="CHEBI:15378"/>
        <dbReference type="ChEBI" id="CHEBI:37565"/>
        <dbReference type="ChEBI" id="CHEBI:58189"/>
        <dbReference type="ChEBI" id="CHEBI:58502"/>
        <dbReference type="EC" id="2.7.1.156"/>
    </reaction>
</comment>
<evidence type="ECO:0000256" key="12">
    <source>
        <dbReference type="ARBA" id="ARBA00022741"/>
    </source>
</evidence>
<dbReference type="EMBL" id="FAOZ01000035">
    <property type="protein sequence ID" value="CUU60097.1"/>
    <property type="molecule type" value="Genomic_DNA"/>
</dbReference>
<feature type="region of interest" description="Disordered" evidence="18">
    <location>
        <begin position="269"/>
        <end position="345"/>
    </location>
</feature>
<dbReference type="Gene3D" id="3.40.50.300">
    <property type="entry name" value="P-loop containing nucleotide triphosphate hydrolases"/>
    <property type="match status" value="1"/>
</dbReference>
<dbReference type="Pfam" id="PF12706">
    <property type="entry name" value="Lactamase_B_2"/>
    <property type="match status" value="1"/>
</dbReference>
<evidence type="ECO:0000256" key="5">
    <source>
        <dbReference type="ARBA" id="ARBA00004692"/>
    </source>
</evidence>
<evidence type="ECO:0000256" key="7">
    <source>
        <dbReference type="ARBA" id="ARBA00007490"/>
    </source>
</evidence>
<dbReference type="GO" id="GO:0005524">
    <property type="term" value="F:ATP binding"/>
    <property type="evidence" value="ECO:0007669"/>
    <property type="project" value="UniProtKB-KW"/>
</dbReference>
<evidence type="ECO:0000256" key="16">
    <source>
        <dbReference type="ARBA" id="ARBA00029570"/>
    </source>
</evidence>
<evidence type="ECO:0000256" key="18">
    <source>
        <dbReference type="SAM" id="MobiDB-lite"/>
    </source>
</evidence>
<accession>A0A0S4QWV4</accession>
<dbReference type="EC" id="2.7.7.62" evidence="9"/>
<comment type="function">
    <text evidence="4">Catalyzes ATP-dependent phosphorylation of adenosylcobinamide and addition of GMP to adenosylcobinamide phosphate.</text>
</comment>
<dbReference type="SUPFAM" id="SSF52540">
    <property type="entry name" value="P-loop containing nucleoside triphosphate hydrolases"/>
    <property type="match status" value="1"/>
</dbReference>
<evidence type="ECO:0000256" key="1">
    <source>
        <dbReference type="ARBA" id="ARBA00000312"/>
    </source>
</evidence>
<dbReference type="Proteomes" id="UP000198802">
    <property type="component" value="Unassembled WGS sequence"/>
</dbReference>
<dbReference type="InterPro" id="IPR003203">
    <property type="entry name" value="CobU/CobP"/>
</dbReference>
<keyword evidence="12" id="KW-0547">Nucleotide-binding</keyword>
<organism evidence="20 21">
    <name type="scientific">Parafrankia irregularis</name>
    <dbReference type="NCBI Taxonomy" id="795642"/>
    <lineage>
        <taxon>Bacteria</taxon>
        <taxon>Bacillati</taxon>
        <taxon>Actinomycetota</taxon>
        <taxon>Actinomycetes</taxon>
        <taxon>Frankiales</taxon>
        <taxon>Frankiaceae</taxon>
        <taxon>Parafrankia</taxon>
    </lineage>
</organism>
<evidence type="ECO:0000259" key="19">
    <source>
        <dbReference type="Pfam" id="PF12706"/>
    </source>
</evidence>
<evidence type="ECO:0000256" key="14">
    <source>
        <dbReference type="ARBA" id="ARBA00022840"/>
    </source>
</evidence>
<evidence type="ECO:0000256" key="3">
    <source>
        <dbReference type="ARBA" id="ARBA00001522"/>
    </source>
</evidence>
<dbReference type="PANTHER" id="PTHR34848">
    <property type="match status" value="1"/>
</dbReference>
<feature type="compositionally biased region" description="Basic and acidic residues" evidence="18">
    <location>
        <begin position="308"/>
        <end position="318"/>
    </location>
</feature>
<keyword evidence="14" id="KW-0067">ATP-binding</keyword>
<keyword evidence="11 20" id="KW-0808">Transferase</keyword>
<evidence type="ECO:0000256" key="4">
    <source>
        <dbReference type="ARBA" id="ARBA00003889"/>
    </source>
</evidence>
<comment type="catalytic activity">
    <reaction evidence="1">
        <text>adenosylcob(III)inamide + ATP = adenosylcob(III)inamide phosphate + ADP + H(+)</text>
        <dbReference type="Rhea" id="RHEA:15769"/>
        <dbReference type="ChEBI" id="CHEBI:2480"/>
        <dbReference type="ChEBI" id="CHEBI:15378"/>
        <dbReference type="ChEBI" id="CHEBI:30616"/>
        <dbReference type="ChEBI" id="CHEBI:58502"/>
        <dbReference type="ChEBI" id="CHEBI:456216"/>
        <dbReference type="EC" id="2.7.1.156"/>
    </reaction>
</comment>
<evidence type="ECO:0000256" key="13">
    <source>
        <dbReference type="ARBA" id="ARBA00022777"/>
    </source>
</evidence>
<feature type="domain" description="Metallo-beta-lactamase" evidence="19">
    <location>
        <begin position="43"/>
        <end position="210"/>
    </location>
</feature>
<evidence type="ECO:0000256" key="2">
    <source>
        <dbReference type="ARBA" id="ARBA00000711"/>
    </source>
</evidence>
<dbReference type="GO" id="GO:0005525">
    <property type="term" value="F:GTP binding"/>
    <property type="evidence" value="ECO:0007669"/>
    <property type="project" value="UniProtKB-KW"/>
</dbReference>
<dbReference type="CDD" id="cd00544">
    <property type="entry name" value="CobU"/>
    <property type="match status" value="1"/>
</dbReference>
<comment type="pathway">
    <text evidence="5">Cofactor biosynthesis; adenosylcobalamin biosynthesis; adenosylcobalamin from cob(II)yrinate a,c-diamide: step 6/7.</text>
</comment>
<protein>
    <recommendedName>
        <fullName evidence="16">Adenosylcobinamide kinase</fullName>
        <ecNumber evidence="8">2.7.1.156</ecNumber>
        <ecNumber evidence="9">2.7.7.62</ecNumber>
    </recommendedName>
    <alternativeName>
        <fullName evidence="17">Adenosylcobinamide-phosphate guanylyltransferase</fullName>
    </alternativeName>
</protein>
<dbReference type="Pfam" id="PF02283">
    <property type="entry name" value="CobU"/>
    <property type="match status" value="1"/>
</dbReference>
<dbReference type="InterPro" id="IPR036866">
    <property type="entry name" value="RibonucZ/Hydroxyglut_hydro"/>
</dbReference>
<dbReference type="RefSeq" id="WP_091284642.1">
    <property type="nucleotide sequence ID" value="NZ_FAOZ01000035.1"/>
</dbReference>
<keyword evidence="20" id="KW-0548">Nucleotidyltransferase</keyword>
<gene>
    <name evidence="20" type="ORF">Ga0074812_13539</name>
</gene>
<name>A0A0S4QWV4_9ACTN</name>
<evidence type="ECO:0000256" key="17">
    <source>
        <dbReference type="ARBA" id="ARBA00030571"/>
    </source>
</evidence>
<dbReference type="InterPro" id="IPR027417">
    <property type="entry name" value="P-loop_NTPase"/>
</dbReference>
<dbReference type="PANTHER" id="PTHR34848:SF1">
    <property type="entry name" value="BIFUNCTIONAL ADENOSYLCOBALAMIN BIOSYNTHESIS PROTEIN COBU"/>
    <property type="match status" value="1"/>
</dbReference>
<dbReference type="Gene3D" id="3.60.15.10">
    <property type="entry name" value="Ribonuclease Z/Hydroxyacylglutathione hydrolase-like"/>
    <property type="match status" value="1"/>
</dbReference>
<dbReference type="InterPro" id="IPR001279">
    <property type="entry name" value="Metallo-B-lactamas"/>
</dbReference>
<evidence type="ECO:0000313" key="20">
    <source>
        <dbReference type="EMBL" id="CUU60097.1"/>
    </source>
</evidence>
<dbReference type="SUPFAM" id="SSF56281">
    <property type="entry name" value="Metallo-hydrolase/oxidoreductase"/>
    <property type="match status" value="1"/>
</dbReference>
<dbReference type="GO" id="GO:0009236">
    <property type="term" value="P:cobalamin biosynthetic process"/>
    <property type="evidence" value="ECO:0007669"/>
    <property type="project" value="UniProtKB-UniPathway"/>
</dbReference>